<reference evidence="1" key="1">
    <citation type="submission" date="2021-06" db="EMBL/GenBank/DDBJ databases">
        <authorList>
            <person name="Kallberg Y."/>
            <person name="Tangrot J."/>
            <person name="Rosling A."/>
        </authorList>
    </citation>
    <scope>NUCLEOTIDE SEQUENCE</scope>
    <source>
        <strain evidence="1">MA461A</strain>
    </source>
</reference>
<evidence type="ECO:0000313" key="2">
    <source>
        <dbReference type="Proteomes" id="UP000789920"/>
    </source>
</evidence>
<keyword evidence="2" id="KW-1185">Reference proteome</keyword>
<organism evidence="1 2">
    <name type="scientific">Racocetra persica</name>
    <dbReference type="NCBI Taxonomy" id="160502"/>
    <lineage>
        <taxon>Eukaryota</taxon>
        <taxon>Fungi</taxon>
        <taxon>Fungi incertae sedis</taxon>
        <taxon>Mucoromycota</taxon>
        <taxon>Glomeromycotina</taxon>
        <taxon>Glomeromycetes</taxon>
        <taxon>Diversisporales</taxon>
        <taxon>Gigasporaceae</taxon>
        <taxon>Racocetra</taxon>
    </lineage>
</organism>
<evidence type="ECO:0000313" key="1">
    <source>
        <dbReference type="EMBL" id="CAG8734855.1"/>
    </source>
</evidence>
<dbReference type="EMBL" id="CAJVQC010026948">
    <property type="protein sequence ID" value="CAG8734855.1"/>
    <property type="molecule type" value="Genomic_DNA"/>
</dbReference>
<feature type="non-terminal residue" evidence="1">
    <location>
        <position position="68"/>
    </location>
</feature>
<name>A0ACA9Q5P1_9GLOM</name>
<dbReference type="Proteomes" id="UP000789920">
    <property type="component" value="Unassembled WGS sequence"/>
</dbReference>
<comment type="caution">
    <text evidence="1">The sequence shown here is derived from an EMBL/GenBank/DDBJ whole genome shotgun (WGS) entry which is preliminary data.</text>
</comment>
<proteinExistence type="predicted"/>
<gene>
    <name evidence="1" type="ORF">RPERSI_LOCUS12545</name>
</gene>
<accession>A0ACA9Q5P1</accession>
<sequence>MLHEEMSFSNWDIVLETIGTFAKQNGFTFKKECVEHCLDSIKDEENKKNEKNEEYEEDRSINKSDDNK</sequence>
<protein>
    <submittedName>
        <fullName evidence="1">29641_t:CDS:1</fullName>
    </submittedName>
</protein>